<dbReference type="EMBL" id="CAXAMM010000114">
    <property type="protein sequence ID" value="CAK8985964.1"/>
    <property type="molecule type" value="Genomic_DNA"/>
</dbReference>
<reference evidence="1 2" key="1">
    <citation type="submission" date="2024-02" db="EMBL/GenBank/DDBJ databases">
        <authorList>
            <person name="Chen Y."/>
            <person name="Shah S."/>
            <person name="Dougan E. K."/>
            <person name="Thang M."/>
            <person name="Chan C."/>
        </authorList>
    </citation>
    <scope>NUCLEOTIDE SEQUENCE [LARGE SCALE GENOMIC DNA]</scope>
</reference>
<sequence>MAAAWHQGKIDWDKFKEILKECPVDWMCYDPPQKKASWASKMRNINLFTPRTPWLSGFPCCLAETTRAAIKCSGAELKNVLITNPDPWFSEMMQPPTTDKNYCPEVLRGVWWMKDCPVDLLCYDPPQKKPSFAKLRQVNLFAPRTPWFRNFPCCLAESTHAAIQCSGADFRHVLISNPDTWFLEMMQPPTADMNYCPEFLRGVWWMKDNIANETCVSLESGHWNEAGTEGWKLCSVNWTTGSNWFGSLLLSWNMWKARKGIHADIQISVDQKWIALTKDDYIYVLGPEDKMVDAEGRTYPFVPGLDMLRITFPEGDPKQGLFYQYMMRKVAQKGSDGEVVKTPAYQALLERVQRPTMEGCCCNFFLCNISDEQYPLVYDALDDHQLLIPGPEELPKEILDLIANEPGWPSYK</sequence>
<organism evidence="1 2">
    <name type="scientific">Durusdinium trenchii</name>
    <dbReference type="NCBI Taxonomy" id="1381693"/>
    <lineage>
        <taxon>Eukaryota</taxon>
        <taxon>Sar</taxon>
        <taxon>Alveolata</taxon>
        <taxon>Dinophyceae</taxon>
        <taxon>Suessiales</taxon>
        <taxon>Symbiodiniaceae</taxon>
        <taxon>Durusdinium</taxon>
    </lineage>
</organism>
<proteinExistence type="predicted"/>
<dbReference type="Proteomes" id="UP001642464">
    <property type="component" value="Unassembled WGS sequence"/>
</dbReference>
<protein>
    <submittedName>
        <fullName evidence="1">Uncharacterized protein</fullName>
    </submittedName>
</protein>
<gene>
    <name evidence="1" type="ORF">SCF082_LOCUS351</name>
</gene>
<keyword evidence="2" id="KW-1185">Reference proteome</keyword>
<name>A0ABP0H6V8_9DINO</name>
<evidence type="ECO:0000313" key="2">
    <source>
        <dbReference type="Proteomes" id="UP001642464"/>
    </source>
</evidence>
<evidence type="ECO:0000313" key="1">
    <source>
        <dbReference type="EMBL" id="CAK8985964.1"/>
    </source>
</evidence>
<comment type="caution">
    <text evidence="1">The sequence shown here is derived from an EMBL/GenBank/DDBJ whole genome shotgun (WGS) entry which is preliminary data.</text>
</comment>
<accession>A0ABP0H6V8</accession>